<feature type="transmembrane region" description="Helical" evidence="6">
    <location>
        <begin position="262"/>
        <end position="282"/>
    </location>
</feature>
<feature type="domain" description="ABC-2 type transporter transmembrane" evidence="7">
    <location>
        <begin position="20"/>
        <end position="372"/>
    </location>
</feature>
<dbReference type="AlphaFoldDB" id="A0A9D2PR61"/>
<accession>A0A9D2PR61</accession>
<reference evidence="8" key="1">
    <citation type="journal article" date="2021" name="PeerJ">
        <title>Extensive microbial diversity within the chicken gut microbiome revealed by metagenomics and culture.</title>
        <authorList>
            <person name="Gilroy R."/>
            <person name="Ravi A."/>
            <person name="Getino M."/>
            <person name="Pursley I."/>
            <person name="Horton D.L."/>
            <person name="Alikhan N.F."/>
            <person name="Baker D."/>
            <person name="Gharbi K."/>
            <person name="Hall N."/>
            <person name="Watson M."/>
            <person name="Adriaenssens E.M."/>
            <person name="Foster-Nyarko E."/>
            <person name="Jarju S."/>
            <person name="Secka A."/>
            <person name="Antonio M."/>
            <person name="Oren A."/>
            <person name="Chaudhuri R.R."/>
            <person name="La Ragione R."/>
            <person name="Hildebrand F."/>
            <person name="Pallen M.J."/>
        </authorList>
    </citation>
    <scope>NUCLEOTIDE SEQUENCE</scope>
    <source>
        <strain evidence="8">ChiBcec2-3848</strain>
    </source>
</reference>
<dbReference type="GO" id="GO:0005886">
    <property type="term" value="C:plasma membrane"/>
    <property type="evidence" value="ECO:0007669"/>
    <property type="project" value="UniProtKB-SubCell"/>
</dbReference>
<evidence type="ECO:0000256" key="5">
    <source>
        <dbReference type="ARBA" id="ARBA00023136"/>
    </source>
</evidence>
<dbReference type="GO" id="GO:0140359">
    <property type="term" value="F:ABC-type transporter activity"/>
    <property type="evidence" value="ECO:0007669"/>
    <property type="project" value="InterPro"/>
</dbReference>
<feature type="transmembrane region" description="Helical" evidence="6">
    <location>
        <begin position="185"/>
        <end position="205"/>
    </location>
</feature>
<protein>
    <submittedName>
        <fullName evidence="8">ABC transporter permease</fullName>
    </submittedName>
</protein>
<dbReference type="Pfam" id="PF12698">
    <property type="entry name" value="ABC2_membrane_3"/>
    <property type="match status" value="1"/>
</dbReference>
<reference evidence="8" key="2">
    <citation type="submission" date="2021-04" db="EMBL/GenBank/DDBJ databases">
        <authorList>
            <person name="Gilroy R."/>
        </authorList>
    </citation>
    <scope>NUCLEOTIDE SEQUENCE</scope>
    <source>
        <strain evidence="8">ChiBcec2-3848</strain>
    </source>
</reference>
<evidence type="ECO:0000313" key="8">
    <source>
        <dbReference type="EMBL" id="HJC64535.1"/>
    </source>
</evidence>
<evidence type="ECO:0000256" key="6">
    <source>
        <dbReference type="SAM" id="Phobius"/>
    </source>
</evidence>
<name>A0A9D2PR61_9FIRM</name>
<dbReference type="Gene3D" id="3.40.1710.10">
    <property type="entry name" value="abc type-2 transporter like domain"/>
    <property type="match status" value="1"/>
</dbReference>
<evidence type="ECO:0000259" key="7">
    <source>
        <dbReference type="Pfam" id="PF12698"/>
    </source>
</evidence>
<dbReference type="InterPro" id="IPR013525">
    <property type="entry name" value="ABC2_TM"/>
</dbReference>
<dbReference type="InterPro" id="IPR051449">
    <property type="entry name" value="ABC-2_transporter_component"/>
</dbReference>
<feature type="transmembrane region" description="Helical" evidence="6">
    <location>
        <begin position="294"/>
        <end position="313"/>
    </location>
</feature>
<sequence length="382" mass="42144">MTVFKGYLKCMKGNLHTVIMYCGIFITVSMVMAIVSADKGNGGDYTSASLSIAVEDQDHSLWSQTLAEYLSQYHQVEVAKRSRKELADALYYDEVQYLILLPENFKELCLTGREKLETVPKPGSTDQYYVDLFLNQFISSARAYLAAGYSDQEAAQAVLDTGKVQGKVTLNTRHSALDLYNVFRILPYLYLSILCFTMGMIQREYQKPDIKRRLLASCVPLRKKNLQILAAYLAVGTAVWAVGDLTAMVLCWDSFWSSPSKAYILVNSFAVMLGSLSTAFLLGSLAKTYAAVNGMANVASLAMCFLGGVFVPVEILTEGVKKVGQFFPTYWHSQNISLLSFHGSLSPAQKEEFLAGCLLQVLFAAACVAVALAVSRGKQQEE</sequence>
<dbReference type="EMBL" id="DWVZ01000183">
    <property type="protein sequence ID" value="HJC64535.1"/>
    <property type="molecule type" value="Genomic_DNA"/>
</dbReference>
<feature type="transmembrane region" description="Helical" evidence="6">
    <location>
        <begin position="18"/>
        <end position="37"/>
    </location>
</feature>
<proteinExistence type="predicted"/>
<evidence type="ECO:0000313" key="9">
    <source>
        <dbReference type="Proteomes" id="UP000823886"/>
    </source>
</evidence>
<dbReference type="PANTHER" id="PTHR30294">
    <property type="entry name" value="MEMBRANE COMPONENT OF ABC TRANSPORTER YHHJ-RELATED"/>
    <property type="match status" value="1"/>
</dbReference>
<comment type="subcellular location">
    <subcellularLocation>
        <location evidence="1">Cell membrane</location>
        <topology evidence="1">Multi-pass membrane protein</topology>
    </subcellularLocation>
</comment>
<evidence type="ECO:0000256" key="1">
    <source>
        <dbReference type="ARBA" id="ARBA00004651"/>
    </source>
</evidence>
<evidence type="ECO:0000256" key="2">
    <source>
        <dbReference type="ARBA" id="ARBA00022475"/>
    </source>
</evidence>
<dbReference type="Proteomes" id="UP000823886">
    <property type="component" value="Unassembled WGS sequence"/>
</dbReference>
<feature type="transmembrane region" description="Helical" evidence="6">
    <location>
        <begin position="353"/>
        <end position="374"/>
    </location>
</feature>
<gene>
    <name evidence="8" type="ORF">H9753_13130</name>
</gene>
<organism evidence="8 9">
    <name type="scientific">Candidatus Blautia merdavium</name>
    <dbReference type="NCBI Taxonomy" id="2838494"/>
    <lineage>
        <taxon>Bacteria</taxon>
        <taxon>Bacillati</taxon>
        <taxon>Bacillota</taxon>
        <taxon>Clostridia</taxon>
        <taxon>Lachnospirales</taxon>
        <taxon>Lachnospiraceae</taxon>
        <taxon>Blautia</taxon>
    </lineage>
</organism>
<evidence type="ECO:0000256" key="4">
    <source>
        <dbReference type="ARBA" id="ARBA00022989"/>
    </source>
</evidence>
<keyword evidence="4 6" id="KW-1133">Transmembrane helix</keyword>
<keyword evidence="5 6" id="KW-0472">Membrane</keyword>
<keyword evidence="2" id="KW-1003">Cell membrane</keyword>
<keyword evidence="3 6" id="KW-0812">Transmembrane</keyword>
<dbReference type="PANTHER" id="PTHR30294:SF38">
    <property type="entry name" value="TRANSPORT PERMEASE PROTEIN"/>
    <property type="match status" value="1"/>
</dbReference>
<evidence type="ECO:0000256" key="3">
    <source>
        <dbReference type="ARBA" id="ARBA00022692"/>
    </source>
</evidence>
<comment type="caution">
    <text evidence="8">The sequence shown here is derived from an EMBL/GenBank/DDBJ whole genome shotgun (WGS) entry which is preliminary data.</text>
</comment>
<feature type="transmembrane region" description="Helical" evidence="6">
    <location>
        <begin position="226"/>
        <end position="250"/>
    </location>
</feature>